<evidence type="ECO:0000259" key="2">
    <source>
        <dbReference type="Pfam" id="PF20434"/>
    </source>
</evidence>
<organism evidence="3 4">
    <name type="scientific">Aquamicrobium aerolatum DSM 21857</name>
    <dbReference type="NCBI Taxonomy" id="1121003"/>
    <lineage>
        <taxon>Bacteria</taxon>
        <taxon>Pseudomonadati</taxon>
        <taxon>Pseudomonadota</taxon>
        <taxon>Alphaproteobacteria</taxon>
        <taxon>Hyphomicrobiales</taxon>
        <taxon>Phyllobacteriaceae</taxon>
        <taxon>Aerobium</taxon>
    </lineage>
</organism>
<keyword evidence="1" id="KW-0378">Hydrolase</keyword>
<gene>
    <name evidence="3" type="ORF">SAMN03080618_02877</name>
</gene>
<name>A0A1I3R3Q7_9HYPH</name>
<evidence type="ECO:0000313" key="4">
    <source>
        <dbReference type="Proteomes" id="UP000242763"/>
    </source>
</evidence>
<proteinExistence type="predicted"/>
<dbReference type="InterPro" id="IPR049492">
    <property type="entry name" value="BD-FAE-like_dom"/>
</dbReference>
<dbReference type="EMBL" id="FORF01000018">
    <property type="protein sequence ID" value="SFJ41233.1"/>
    <property type="molecule type" value="Genomic_DNA"/>
</dbReference>
<dbReference type="SUPFAM" id="SSF53474">
    <property type="entry name" value="alpha/beta-Hydrolases"/>
    <property type="match status" value="1"/>
</dbReference>
<protein>
    <submittedName>
        <fullName evidence="3">Arylformamidase</fullName>
    </submittedName>
</protein>
<dbReference type="InterPro" id="IPR029058">
    <property type="entry name" value="AB_hydrolase_fold"/>
</dbReference>
<feature type="domain" description="BD-FAE-like" evidence="2">
    <location>
        <begin position="50"/>
        <end position="157"/>
    </location>
</feature>
<dbReference type="AlphaFoldDB" id="A0A1I3R3Q7"/>
<reference evidence="4" key="1">
    <citation type="submission" date="2016-10" db="EMBL/GenBank/DDBJ databases">
        <authorList>
            <person name="Varghese N."/>
            <person name="Submissions S."/>
        </authorList>
    </citation>
    <scope>NUCLEOTIDE SEQUENCE [LARGE SCALE GENOMIC DNA]</scope>
    <source>
        <strain evidence="4">DSM 21857</strain>
    </source>
</reference>
<dbReference type="PANTHER" id="PTHR48081:SF33">
    <property type="entry name" value="KYNURENINE FORMAMIDASE"/>
    <property type="match status" value="1"/>
</dbReference>
<dbReference type="OrthoDB" id="9771666at2"/>
<evidence type="ECO:0000256" key="1">
    <source>
        <dbReference type="ARBA" id="ARBA00022801"/>
    </source>
</evidence>
<sequence length="278" mass="30235">MKEQDPYLIRDFVEDFDAIAGKFAARSRELSLRATMRTDIAYGARPRETLDLLFPENASTNAPLHVFVHGGYWRSGEKANYRFVAETPLSAGAITALVEYDLMPGQRLDVLVNQVRLALSWLHDNAASFGADPDRITASGHSAGAHLSSFLAASGPKETSRELPDVKGLLLLSGIYDLSGIPDSFLKDEAAMTHEEAATWSPLSSTQHHGPRRIIAYGGNETAPFLEQAKALAAMPETGGRRPQLIEVPDRNHMSVVLDLADPKSNLGSALVELIETT</sequence>
<dbReference type="GO" id="GO:0016787">
    <property type="term" value="F:hydrolase activity"/>
    <property type="evidence" value="ECO:0007669"/>
    <property type="project" value="UniProtKB-KW"/>
</dbReference>
<accession>A0A1I3R3Q7</accession>
<dbReference type="RefSeq" id="WP_091523694.1">
    <property type="nucleotide sequence ID" value="NZ_FORF01000018.1"/>
</dbReference>
<keyword evidence="4" id="KW-1185">Reference proteome</keyword>
<dbReference type="Proteomes" id="UP000242763">
    <property type="component" value="Unassembled WGS sequence"/>
</dbReference>
<evidence type="ECO:0000313" key="3">
    <source>
        <dbReference type="EMBL" id="SFJ41233.1"/>
    </source>
</evidence>
<dbReference type="InterPro" id="IPR050300">
    <property type="entry name" value="GDXG_lipolytic_enzyme"/>
</dbReference>
<dbReference type="Gene3D" id="3.40.50.1820">
    <property type="entry name" value="alpha/beta hydrolase"/>
    <property type="match status" value="1"/>
</dbReference>
<dbReference type="STRING" id="1121003.SAMN03080618_02877"/>
<dbReference type="PANTHER" id="PTHR48081">
    <property type="entry name" value="AB HYDROLASE SUPERFAMILY PROTEIN C4A8.06C"/>
    <property type="match status" value="1"/>
</dbReference>
<dbReference type="Pfam" id="PF20434">
    <property type="entry name" value="BD-FAE"/>
    <property type="match status" value="1"/>
</dbReference>